<dbReference type="GO" id="GO:0005634">
    <property type="term" value="C:nucleus"/>
    <property type="evidence" value="ECO:0007669"/>
    <property type="project" value="TreeGrafter"/>
</dbReference>
<name>A0A6S6W4G7_9PLEO</name>
<dbReference type="GO" id="GO:0031490">
    <property type="term" value="F:chromatin DNA binding"/>
    <property type="evidence" value="ECO:0007669"/>
    <property type="project" value="TreeGrafter"/>
</dbReference>
<gene>
    <name evidence="2" type="ORF">PTTW11_06434</name>
</gene>
<sequence length="298" mass="32601">MGFRSEKIKKTRSNRKSSWVMLAENGGYTPLPGEQTLYQSPPRTTLSLQTTNRQHPSESYSQQCKSGVVFLTNRRMIYLPVTPTPQLQSFAVPILNVTDSRVTAPWFGANKWEAIVQPVQGGGIPPQHAELELVMEFKEGGAFDFASIFERLKDRLRQAVDVARESGGDVVDGSRGVGGVNMNNVHLEDLPAYEESRQHARVPDPLPSPPIDSPIGGGMGAGGPVIAAPEPTSPRTSSPPLSSPRTQSEHFEPPSDPPPGYEEVQRGSIADALERQRPSVGHAYNQQPQQQRRLPPIV</sequence>
<reference evidence="2" key="1">
    <citation type="submission" date="2021-02" db="EMBL/GenBank/DDBJ databases">
        <authorList>
            <person name="Syme A R."/>
            <person name="Syme A R."/>
            <person name="Moolhuijzen P."/>
        </authorList>
    </citation>
    <scope>NUCLEOTIDE SEQUENCE</scope>
    <source>
        <strain evidence="2">W1-1</strain>
    </source>
</reference>
<feature type="compositionally biased region" description="Low complexity" evidence="1">
    <location>
        <begin position="224"/>
        <end position="246"/>
    </location>
</feature>
<dbReference type="SUPFAM" id="SSF50729">
    <property type="entry name" value="PH domain-like"/>
    <property type="match status" value="1"/>
</dbReference>
<dbReference type="PANTHER" id="PTHR31606:SF1">
    <property type="entry name" value="WW DOMAIN BINDING PROTEIN 2, ISOFORM E"/>
    <property type="match status" value="1"/>
</dbReference>
<dbReference type="InterPro" id="IPR044852">
    <property type="entry name" value="WBP2-like"/>
</dbReference>
<feature type="compositionally biased region" description="Low complexity" evidence="1">
    <location>
        <begin position="286"/>
        <end position="298"/>
    </location>
</feature>
<protein>
    <recommendedName>
        <fullName evidence="4">WW-domain-binding protein</fullName>
    </recommendedName>
</protein>
<evidence type="ECO:0000256" key="1">
    <source>
        <dbReference type="SAM" id="MobiDB-lite"/>
    </source>
</evidence>
<dbReference type="CDD" id="cd13214">
    <property type="entry name" value="PH-GRAM_WBP2"/>
    <property type="match status" value="1"/>
</dbReference>
<evidence type="ECO:0000313" key="2">
    <source>
        <dbReference type="EMBL" id="CAE7178838.1"/>
    </source>
</evidence>
<dbReference type="GO" id="GO:0003713">
    <property type="term" value="F:transcription coactivator activity"/>
    <property type="evidence" value="ECO:0007669"/>
    <property type="project" value="InterPro"/>
</dbReference>
<dbReference type="Proteomes" id="UP000472372">
    <property type="component" value="Chromosome 5"/>
</dbReference>
<accession>A0A6S6W4G7</accession>
<dbReference type="PANTHER" id="PTHR31606">
    <property type="entry name" value="WW DOMAIN BINDING PROTEIN 2, ISOFORM E"/>
    <property type="match status" value="1"/>
</dbReference>
<proteinExistence type="predicted"/>
<dbReference type="EMBL" id="HG992981">
    <property type="protein sequence ID" value="CAE7178838.1"/>
    <property type="molecule type" value="Genomic_DNA"/>
</dbReference>
<evidence type="ECO:0000313" key="3">
    <source>
        <dbReference type="Proteomes" id="UP000472372"/>
    </source>
</evidence>
<feature type="region of interest" description="Disordered" evidence="1">
    <location>
        <begin position="194"/>
        <end position="298"/>
    </location>
</feature>
<dbReference type="AlphaFoldDB" id="A0A6S6W4G7"/>
<organism evidence="2 3">
    <name type="scientific">Pyrenophora teres f. teres</name>
    <dbReference type="NCBI Taxonomy" id="97479"/>
    <lineage>
        <taxon>Eukaryota</taxon>
        <taxon>Fungi</taxon>
        <taxon>Dikarya</taxon>
        <taxon>Ascomycota</taxon>
        <taxon>Pezizomycotina</taxon>
        <taxon>Dothideomycetes</taxon>
        <taxon>Pleosporomycetidae</taxon>
        <taxon>Pleosporales</taxon>
        <taxon>Pleosporineae</taxon>
        <taxon>Pleosporaceae</taxon>
        <taxon>Pyrenophora</taxon>
    </lineage>
</organism>
<evidence type="ECO:0008006" key="4">
    <source>
        <dbReference type="Google" id="ProtNLM"/>
    </source>
</evidence>